<dbReference type="EMBL" id="JAVDUJ010000001">
    <property type="protein sequence ID" value="MDR6938703.1"/>
    <property type="molecule type" value="Genomic_DNA"/>
</dbReference>
<comment type="caution">
    <text evidence="2">The sequence shown here is derived from an EMBL/GenBank/DDBJ whole genome shotgun (WGS) entry which is preliminary data.</text>
</comment>
<evidence type="ECO:0000313" key="3">
    <source>
        <dbReference type="Proteomes" id="UP001266099"/>
    </source>
</evidence>
<accession>A0ABU1T013</accession>
<proteinExistence type="predicted"/>
<sequence>MSVAERIGRQVLPLLLVSVGIGILCYRFWIDVAYLEHVAASVALIFCGIFATSVQTIATLLFSKHRNKFLIAFLDAVIFAAAEFVLLQGEDIANDLDITIVSYDYYPGPIVDGTSACIAAAAVIALAFYPKAAQPTNPNSATS</sequence>
<evidence type="ECO:0000313" key="2">
    <source>
        <dbReference type="EMBL" id="MDR6938703.1"/>
    </source>
</evidence>
<feature type="transmembrane region" description="Helical" evidence="1">
    <location>
        <begin position="69"/>
        <end position="89"/>
    </location>
</feature>
<organism evidence="2 3">
    <name type="scientific">Arcanobacterium hippocoleae</name>
    <dbReference type="NCBI Taxonomy" id="149017"/>
    <lineage>
        <taxon>Bacteria</taxon>
        <taxon>Bacillati</taxon>
        <taxon>Actinomycetota</taxon>
        <taxon>Actinomycetes</taxon>
        <taxon>Actinomycetales</taxon>
        <taxon>Actinomycetaceae</taxon>
        <taxon>Arcanobacterium</taxon>
    </lineage>
</organism>
<feature type="transmembrane region" description="Helical" evidence="1">
    <location>
        <begin position="42"/>
        <end position="62"/>
    </location>
</feature>
<name>A0ABU1T013_9ACTO</name>
<keyword evidence="1" id="KW-0812">Transmembrane</keyword>
<dbReference type="RefSeq" id="WP_309954726.1">
    <property type="nucleotide sequence ID" value="NZ_JAVDUJ010000001.1"/>
</dbReference>
<keyword evidence="1" id="KW-1133">Transmembrane helix</keyword>
<feature type="transmembrane region" description="Helical" evidence="1">
    <location>
        <begin position="12"/>
        <end position="30"/>
    </location>
</feature>
<protein>
    <submittedName>
        <fullName evidence="2">Uncharacterized protein</fullName>
    </submittedName>
</protein>
<keyword evidence="3" id="KW-1185">Reference proteome</keyword>
<gene>
    <name evidence="2" type="ORF">J2S36_000246</name>
</gene>
<dbReference type="Proteomes" id="UP001266099">
    <property type="component" value="Unassembled WGS sequence"/>
</dbReference>
<keyword evidence="1" id="KW-0472">Membrane</keyword>
<feature type="transmembrane region" description="Helical" evidence="1">
    <location>
        <begin position="109"/>
        <end position="129"/>
    </location>
</feature>
<reference evidence="2 3" key="1">
    <citation type="submission" date="2023-07" db="EMBL/GenBank/DDBJ databases">
        <title>Sequencing the genomes of 1000 actinobacteria strains.</title>
        <authorList>
            <person name="Klenk H.-P."/>
        </authorList>
    </citation>
    <scope>NUCLEOTIDE SEQUENCE [LARGE SCALE GENOMIC DNA]</scope>
    <source>
        <strain evidence="2 3">DSM 15539</strain>
    </source>
</reference>
<evidence type="ECO:0000256" key="1">
    <source>
        <dbReference type="SAM" id="Phobius"/>
    </source>
</evidence>